<dbReference type="RefSeq" id="WP_225686077.1">
    <property type="nucleotide sequence ID" value="NZ_JAERSE020000001.1"/>
</dbReference>
<dbReference type="PANTHER" id="PTHR30097">
    <property type="entry name" value="CATION EFFLUX SYSTEM PROTEIN CUSB"/>
    <property type="match status" value="1"/>
</dbReference>
<dbReference type="InterPro" id="IPR006143">
    <property type="entry name" value="RND_pump_MFP"/>
</dbReference>
<proteinExistence type="inferred from homology"/>
<feature type="domain" description="Multidrug resistance protein MdtA-like barrel-sandwich hybrid" evidence="3">
    <location>
        <begin position="88"/>
        <end position="227"/>
    </location>
</feature>
<dbReference type="InterPro" id="IPR058792">
    <property type="entry name" value="Beta-barrel_RND_2"/>
</dbReference>
<evidence type="ECO:0000256" key="2">
    <source>
        <dbReference type="ARBA" id="ARBA00022448"/>
    </source>
</evidence>
<dbReference type="Gene3D" id="1.10.287.470">
    <property type="entry name" value="Helix hairpin bin"/>
    <property type="match status" value="1"/>
</dbReference>
<keyword evidence="2" id="KW-0813">Transport</keyword>
<protein>
    <submittedName>
        <fullName evidence="5">Efflux RND transporter periplasmic adaptor subunit</fullName>
    </submittedName>
</protein>
<comment type="caution">
    <text evidence="5">The sequence shown here is derived from an EMBL/GenBank/DDBJ whole genome shotgun (WGS) entry which is preliminary data.</text>
</comment>
<dbReference type="NCBIfam" id="TIGR01730">
    <property type="entry name" value="RND_mfp"/>
    <property type="match status" value="1"/>
</dbReference>
<evidence type="ECO:0000313" key="6">
    <source>
        <dbReference type="Proteomes" id="UP000618240"/>
    </source>
</evidence>
<name>A0ABS7ZWV2_9FLAO</name>
<evidence type="ECO:0000256" key="1">
    <source>
        <dbReference type="ARBA" id="ARBA00009477"/>
    </source>
</evidence>
<sequence length="415" mass="45921">MNIKYHIITLVFISLFAISCGKKEYAEKTVEQPKTEQKEENHEEAPQTIAELTEEQMKSVGVSLATIEMKELTSTIKANGLLRVPNNRKATVTSLYGGVIKTINVQIGDFVRKGQVLATISNPEYIQLQGQYLTVNSRITYAEQEYRRQKELFDNDAGAKKNLQSADAELKSLRTQRSSVQRQLQMMGISAGKVTNGNLRSGLVITSPISGTVSNINAQIGSYVDVSSPVLDIIDNNSIHLDLQVFEKDLPKMKIGQIVHFKLTNNPETEYDAKIYSIGSSFENESKTISVHANVTGNKEGLIDGMNITGIVSLDKSVTPAIPNEAIVEADGKYYVFVKTNKKAEAHEEEKDQKKETKEHSKTMSFEKIEVVKGSTDMGYTAITPVNTIDPDTKIVVKGAFFINAKLSNSGEHEH</sequence>
<dbReference type="Gene3D" id="2.40.30.170">
    <property type="match status" value="1"/>
</dbReference>
<dbReference type="InterPro" id="IPR051909">
    <property type="entry name" value="MFP_Cation_Efflux"/>
</dbReference>
<evidence type="ECO:0000259" key="3">
    <source>
        <dbReference type="Pfam" id="PF25917"/>
    </source>
</evidence>
<dbReference type="SUPFAM" id="SSF111369">
    <property type="entry name" value="HlyD-like secretion proteins"/>
    <property type="match status" value="1"/>
</dbReference>
<dbReference type="Gene3D" id="2.40.50.100">
    <property type="match status" value="1"/>
</dbReference>
<gene>
    <name evidence="5" type="ORF">JI747_002625</name>
</gene>
<dbReference type="Pfam" id="PF25917">
    <property type="entry name" value="BSH_RND"/>
    <property type="match status" value="1"/>
</dbReference>
<accession>A0ABS7ZWV2</accession>
<dbReference type="Gene3D" id="2.40.420.20">
    <property type="match status" value="1"/>
</dbReference>
<dbReference type="Proteomes" id="UP000618240">
    <property type="component" value="Unassembled WGS sequence"/>
</dbReference>
<organism evidence="5 6">
    <name type="scientific">Chryseobacterium tagetis</name>
    <dbReference type="NCBI Taxonomy" id="2801334"/>
    <lineage>
        <taxon>Bacteria</taxon>
        <taxon>Pseudomonadati</taxon>
        <taxon>Bacteroidota</taxon>
        <taxon>Flavobacteriia</taxon>
        <taxon>Flavobacteriales</taxon>
        <taxon>Weeksellaceae</taxon>
        <taxon>Chryseobacterium group</taxon>
        <taxon>Chryseobacterium</taxon>
    </lineage>
</organism>
<dbReference type="PROSITE" id="PS51257">
    <property type="entry name" value="PROKAR_LIPOPROTEIN"/>
    <property type="match status" value="1"/>
</dbReference>
<dbReference type="EMBL" id="JAERSE020000001">
    <property type="protein sequence ID" value="MCA6066055.1"/>
    <property type="molecule type" value="Genomic_DNA"/>
</dbReference>
<dbReference type="InterPro" id="IPR058625">
    <property type="entry name" value="MdtA-like_BSH"/>
</dbReference>
<dbReference type="Pfam" id="PF25954">
    <property type="entry name" value="Beta-barrel_RND_2"/>
    <property type="match status" value="1"/>
</dbReference>
<dbReference type="PANTHER" id="PTHR30097:SF4">
    <property type="entry name" value="SLR6042 PROTEIN"/>
    <property type="match status" value="1"/>
</dbReference>
<feature type="domain" description="CusB-like beta-barrel" evidence="4">
    <location>
        <begin position="241"/>
        <end position="309"/>
    </location>
</feature>
<comment type="similarity">
    <text evidence="1">Belongs to the membrane fusion protein (MFP) (TC 8.A.1) family.</text>
</comment>
<reference evidence="5 6" key="1">
    <citation type="submission" date="2021-09" db="EMBL/GenBank/DDBJ databases">
        <title>Genome sequencing and assembly of Chryseobacterium sp. RG1.</title>
        <authorList>
            <person name="Chhetri G."/>
        </authorList>
    </citation>
    <scope>NUCLEOTIDE SEQUENCE [LARGE SCALE GENOMIC DNA]</scope>
    <source>
        <strain evidence="5 6">RG1</strain>
    </source>
</reference>
<keyword evidence="6" id="KW-1185">Reference proteome</keyword>
<evidence type="ECO:0000259" key="4">
    <source>
        <dbReference type="Pfam" id="PF25954"/>
    </source>
</evidence>
<evidence type="ECO:0000313" key="5">
    <source>
        <dbReference type="EMBL" id="MCA6066055.1"/>
    </source>
</evidence>